<dbReference type="Proteomes" id="UP001500466">
    <property type="component" value="Unassembled WGS sequence"/>
</dbReference>
<dbReference type="RefSeq" id="WP_345678868.1">
    <property type="nucleotide sequence ID" value="NZ_BAABHS010000025.1"/>
</dbReference>
<proteinExistence type="predicted"/>
<evidence type="ECO:0000259" key="1">
    <source>
        <dbReference type="Pfam" id="PF07045"/>
    </source>
</evidence>
<dbReference type="PANTHER" id="PTHR41521:SF4">
    <property type="entry name" value="BLR0684 PROTEIN"/>
    <property type="match status" value="1"/>
</dbReference>
<dbReference type="PANTHER" id="PTHR41521">
    <property type="match status" value="1"/>
</dbReference>
<evidence type="ECO:0000313" key="3">
    <source>
        <dbReference type="Proteomes" id="UP001500466"/>
    </source>
</evidence>
<dbReference type="InterPro" id="IPR010753">
    <property type="entry name" value="DUF1330"/>
</dbReference>
<accession>A0ABP9HZC6</accession>
<organism evidence="2 3">
    <name type="scientific">Yinghuangia aomiensis</name>
    <dbReference type="NCBI Taxonomy" id="676205"/>
    <lineage>
        <taxon>Bacteria</taxon>
        <taxon>Bacillati</taxon>
        <taxon>Actinomycetota</taxon>
        <taxon>Actinomycetes</taxon>
        <taxon>Kitasatosporales</taxon>
        <taxon>Streptomycetaceae</taxon>
        <taxon>Yinghuangia</taxon>
    </lineage>
</organism>
<feature type="domain" description="DUF1330" evidence="1">
    <location>
        <begin position="2"/>
        <end position="97"/>
    </location>
</feature>
<dbReference type="InterPro" id="IPR011008">
    <property type="entry name" value="Dimeric_a/b-barrel"/>
</dbReference>
<sequence length="110" mass="12174">MTAYAIAQVNSVRFNAEIVEYLLRIDATLDPFGGRFIVHAPKDLRVMEGTWGDAGTIVIEFPSMDAAAAWWDSPAYGEILPLRTRHMDADIILVEGVPAGYRAEHGVKEQ</sequence>
<keyword evidence="3" id="KW-1185">Reference proteome</keyword>
<dbReference type="Gene3D" id="3.30.70.100">
    <property type="match status" value="1"/>
</dbReference>
<reference evidence="3" key="1">
    <citation type="journal article" date="2019" name="Int. J. Syst. Evol. Microbiol.">
        <title>The Global Catalogue of Microorganisms (GCM) 10K type strain sequencing project: providing services to taxonomists for standard genome sequencing and annotation.</title>
        <authorList>
            <consortium name="The Broad Institute Genomics Platform"/>
            <consortium name="The Broad Institute Genome Sequencing Center for Infectious Disease"/>
            <person name="Wu L."/>
            <person name="Ma J."/>
        </authorList>
    </citation>
    <scope>NUCLEOTIDE SEQUENCE [LARGE SCALE GENOMIC DNA]</scope>
    <source>
        <strain evidence="3">JCM 17986</strain>
    </source>
</reference>
<comment type="caution">
    <text evidence="2">The sequence shown here is derived from an EMBL/GenBank/DDBJ whole genome shotgun (WGS) entry which is preliminary data.</text>
</comment>
<evidence type="ECO:0000313" key="2">
    <source>
        <dbReference type="EMBL" id="GAA4982534.1"/>
    </source>
</evidence>
<dbReference type="Pfam" id="PF07045">
    <property type="entry name" value="DUF1330"/>
    <property type="match status" value="1"/>
</dbReference>
<dbReference type="EMBL" id="BAABHS010000025">
    <property type="protein sequence ID" value="GAA4982534.1"/>
    <property type="molecule type" value="Genomic_DNA"/>
</dbReference>
<protein>
    <submittedName>
        <fullName evidence="2">DUF1330 domain-containing protein</fullName>
    </submittedName>
</protein>
<name>A0ABP9HZC6_9ACTN</name>
<dbReference type="SUPFAM" id="SSF54909">
    <property type="entry name" value="Dimeric alpha+beta barrel"/>
    <property type="match status" value="1"/>
</dbReference>
<gene>
    <name evidence="2" type="ORF">GCM10023205_60010</name>
</gene>